<name>A0AAW8YLH2_PEDAC</name>
<sequence length="66" mass="7640">MTKVSKQKTVHERKFLMDRFYFGVLTAIEPKRVPKASLFRSLNFFDFFAAGSKRTPATNLLRLAKS</sequence>
<organism evidence="1 2">
    <name type="scientific">Pediococcus acidilactici</name>
    <dbReference type="NCBI Taxonomy" id="1254"/>
    <lineage>
        <taxon>Bacteria</taxon>
        <taxon>Bacillati</taxon>
        <taxon>Bacillota</taxon>
        <taxon>Bacilli</taxon>
        <taxon>Lactobacillales</taxon>
        <taxon>Lactobacillaceae</taxon>
        <taxon>Pediococcus</taxon>
        <taxon>Pediococcus acidilactici group</taxon>
    </lineage>
</organism>
<comment type="caution">
    <text evidence="1">The sequence shown here is derived from an EMBL/GenBank/DDBJ whole genome shotgun (WGS) entry which is preliminary data.</text>
</comment>
<proteinExistence type="predicted"/>
<dbReference type="EMBL" id="JAWJAX010000001">
    <property type="protein sequence ID" value="MDV2910412.1"/>
    <property type="molecule type" value="Genomic_DNA"/>
</dbReference>
<reference evidence="1" key="1">
    <citation type="journal article" date="2023" name="PeerJ">
        <title>Selection and evaluation of lactic acid bacteria from chicken feces in Thailand as potential probiotics.</title>
        <authorList>
            <person name="Khurajog B."/>
            <person name="Disastra Y."/>
            <person name="Lawwyne L.D."/>
            <person name="Sirichokchatchawan W."/>
            <person name="Niyomtham W."/>
            <person name="Yindee J."/>
            <person name="Hampson D.J."/>
            <person name="Prapasarakul N."/>
        </authorList>
    </citation>
    <scope>NUCLEOTIDE SEQUENCE</scope>
    <source>
        <strain evidence="1">BF14</strain>
    </source>
</reference>
<dbReference type="AlphaFoldDB" id="A0AAW8YLH2"/>
<protein>
    <submittedName>
        <fullName evidence="1">Uncharacterized protein</fullName>
    </submittedName>
</protein>
<evidence type="ECO:0000313" key="1">
    <source>
        <dbReference type="EMBL" id="MDV2910412.1"/>
    </source>
</evidence>
<dbReference type="RefSeq" id="WP_317051828.1">
    <property type="nucleotide sequence ID" value="NZ_CP140878.1"/>
</dbReference>
<accession>A0AAW8YLH2</accession>
<dbReference type="Proteomes" id="UP001280415">
    <property type="component" value="Unassembled WGS sequence"/>
</dbReference>
<gene>
    <name evidence="1" type="ORF">R0H03_00815</name>
</gene>
<reference evidence="1" key="2">
    <citation type="submission" date="2023-10" db="EMBL/GenBank/DDBJ databases">
        <authorList>
            <person name="Khurajog B."/>
        </authorList>
    </citation>
    <scope>NUCLEOTIDE SEQUENCE</scope>
    <source>
        <strain evidence="1">BF14</strain>
    </source>
</reference>
<evidence type="ECO:0000313" key="2">
    <source>
        <dbReference type="Proteomes" id="UP001280415"/>
    </source>
</evidence>